<dbReference type="InterPro" id="IPR052340">
    <property type="entry name" value="RNase_Y/CdgJ"/>
</dbReference>
<dbReference type="Pfam" id="PF08668">
    <property type="entry name" value="HDOD"/>
    <property type="match status" value="1"/>
</dbReference>
<sequence length="281" mass="31176">MGDNQEHNPLRGITVPAQPHIISAIKEAEDDLDKISALINKDPSIAASVLKIVNSAAFGIKAKIGSIERAVMMLGINRVKTLVNTQALQSSLGSAGSCEIMSFWDGANDIALTCYLLAVELNRQLLPDDAYSLGLFHNCGVILLAQKHEDYLKTLSESYDSHKESDLTTIEDIRYQSNHAVIGYYIGKGWKLPDAMTQVIRHHHDLEYIRNGPKKGAELTFEMLAVLKMAEHIVGLHKSLGHSDADHEWPQIQSSCLESLDLTDYEFEELTDVIHDKMALD</sequence>
<feature type="domain" description="HDOD" evidence="1">
    <location>
        <begin position="11"/>
        <end position="206"/>
    </location>
</feature>
<name>A0ABX3A243_9GAMM</name>
<dbReference type="PROSITE" id="PS51833">
    <property type="entry name" value="HDOD"/>
    <property type="match status" value="1"/>
</dbReference>
<organism evidence="2 3">
    <name type="scientific">Piscirickettsia litoralis</name>
    <dbReference type="NCBI Taxonomy" id="1891921"/>
    <lineage>
        <taxon>Bacteria</taxon>
        <taxon>Pseudomonadati</taxon>
        <taxon>Pseudomonadota</taxon>
        <taxon>Gammaproteobacteria</taxon>
        <taxon>Thiotrichales</taxon>
        <taxon>Piscirickettsiaceae</taxon>
        <taxon>Piscirickettsia</taxon>
    </lineage>
</organism>
<accession>A0ABX3A243</accession>
<evidence type="ECO:0000259" key="1">
    <source>
        <dbReference type="PROSITE" id="PS51833"/>
    </source>
</evidence>
<dbReference type="PANTHER" id="PTHR33525">
    <property type="match status" value="1"/>
</dbReference>
<gene>
    <name evidence="2" type="ORF">BGC07_08355</name>
</gene>
<dbReference type="PANTHER" id="PTHR33525:SF6">
    <property type="entry name" value="HDOD DOMAIN-CONTAINING PROTEIN"/>
    <property type="match status" value="1"/>
</dbReference>
<dbReference type="EMBL" id="MDTU01000001">
    <property type="protein sequence ID" value="ODN42932.1"/>
    <property type="molecule type" value="Genomic_DNA"/>
</dbReference>
<dbReference type="InterPro" id="IPR013976">
    <property type="entry name" value="HDOD"/>
</dbReference>
<dbReference type="SUPFAM" id="SSF109604">
    <property type="entry name" value="HD-domain/PDEase-like"/>
    <property type="match status" value="1"/>
</dbReference>
<dbReference type="RefSeq" id="WP_069312728.1">
    <property type="nucleotide sequence ID" value="NZ_MDTU01000001.1"/>
</dbReference>
<evidence type="ECO:0000313" key="3">
    <source>
        <dbReference type="Proteomes" id="UP000094329"/>
    </source>
</evidence>
<dbReference type="Proteomes" id="UP000094329">
    <property type="component" value="Unassembled WGS sequence"/>
</dbReference>
<reference evidence="2 3" key="1">
    <citation type="submission" date="2016-08" db="EMBL/GenBank/DDBJ databases">
        <title>Draft genome sequence of Candidatus Piscirickettsia litoralis, from seawater.</title>
        <authorList>
            <person name="Wan X."/>
            <person name="Lee A.J."/>
            <person name="Hou S."/>
            <person name="Donachie S.P."/>
        </authorList>
    </citation>
    <scope>NUCLEOTIDE SEQUENCE [LARGE SCALE GENOMIC DNA]</scope>
    <source>
        <strain evidence="2 3">Y2</strain>
    </source>
</reference>
<evidence type="ECO:0000313" key="2">
    <source>
        <dbReference type="EMBL" id="ODN42932.1"/>
    </source>
</evidence>
<dbReference type="Gene3D" id="1.10.3210.10">
    <property type="entry name" value="Hypothetical protein af1432"/>
    <property type="match status" value="1"/>
</dbReference>
<proteinExistence type="predicted"/>
<comment type="caution">
    <text evidence="2">The sequence shown here is derived from an EMBL/GenBank/DDBJ whole genome shotgun (WGS) entry which is preliminary data.</text>
</comment>
<keyword evidence="3" id="KW-1185">Reference proteome</keyword>
<protein>
    <recommendedName>
        <fullName evidence="1">HDOD domain-containing protein</fullName>
    </recommendedName>
</protein>